<dbReference type="OrthoDB" id="9778918at2"/>
<keyword evidence="2" id="KW-1185">Reference proteome</keyword>
<dbReference type="AlphaFoldDB" id="H8FND8"/>
<dbReference type="EMBL" id="CAHP01000001">
    <property type="protein sequence ID" value="CCG39876.1"/>
    <property type="molecule type" value="Genomic_DNA"/>
</dbReference>
<gene>
    <name evidence="1" type="ORF">PHAMO_10301</name>
</gene>
<reference evidence="1 2" key="1">
    <citation type="journal article" date="2012" name="J. Bacteriol.">
        <title>Draft Genome Sequence of the Purple Photosynthetic Bacterium Phaeospirillum molischianum DSM120, a Particularly Versatile Bacterium.</title>
        <authorList>
            <person name="Duquesne K."/>
            <person name="Prima V."/>
            <person name="Ji B."/>
            <person name="Rouy Z."/>
            <person name="Medigue C."/>
            <person name="Talla E."/>
            <person name="Sturgis J.N."/>
        </authorList>
    </citation>
    <scope>NUCLEOTIDE SEQUENCE [LARGE SCALE GENOMIC DNA]</scope>
    <source>
        <strain evidence="2">DSM120</strain>
    </source>
</reference>
<protein>
    <submittedName>
        <fullName evidence="1">CRISPR-associated protein, Csd1 family</fullName>
    </submittedName>
</protein>
<name>H8FND8_MAGML</name>
<evidence type="ECO:0000313" key="1">
    <source>
        <dbReference type="EMBL" id="CCG39876.1"/>
    </source>
</evidence>
<organism evidence="1 2">
    <name type="scientific">Magnetospirillum molischianum DSM 120</name>
    <dbReference type="NCBI Taxonomy" id="1150626"/>
    <lineage>
        <taxon>Bacteria</taxon>
        <taxon>Pseudomonadati</taxon>
        <taxon>Pseudomonadota</taxon>
        <taxon>Alphaproteobacteria</taxon>
        <taxon>Rhodospirillales</taxon>
        <taxon>Rhodospirillaceae</taxon>
        <taxon>Magnetospirillum</taxon>
    </lineage>
</organism>
<comment type="caution">
    <text evidence="1">The sequence shown here is derived from an EMBL/GenBank/DDBJ whole genome shotgun (WGS) entry which is preliminary data.</text>
</comment>
<dbReference type="Proteomes" id="UP000004169">
    <property type="component" value="Unassembled WGS sequence"/>
</dbReference>
<dbReference type="NCBIfam" id="TIGR01863">
    <property type="entry name" value="cas_Csd1"/>
    <property type="match status" value="1"/>
</dbReference>
<dbReference type="Pfam" id="PF09709">
    <property type="entry name" value="Cas_Csd1"/>
    <property type="match status" value="1"/>
</dbReference>
<accession>H8FND8</accession>
<dbReference type="eggNOG" id="ENOG502Z7WH">
    <property type="taxonomic scope" value="Bacteria"/>
</dbReference>
<evidence type="ECO:0000313" key="2">
    <source>
        <dbReference type="Proteomes" id="UP000004169"/>
    </source>
</evidence>
<dbReference type="CDD" id="cd09757">
    <property type="entry name" value="Cas8c_I-C"/>
    <property type="match status" value="1"/>
</dbReference>
<proteinExistence type="predicted"/>
<dbReference type="InterPro" id="IPR010144">
    <property type="entry name" value="CRISPR-assoc_prot_Csd1-typ"/>
</dbReference>
<dbReference type="STRING" id="1150626.PHAMO_10301"/>
<sequence>MSILAALTKAYDRLAEDHKVPPFGYSSEKIGFLISLNEDGTPAGLPIDLRQGTGKKLTARMLSVPASFKRPGITPRPFFLWDNTAYCLGITASPDKDALSRFSSFKDFHAKVLSQSDDPGLLALLGFLRDWTPDRFAALGWPEEMKDQNVIFTLESDRLSNRYLHDRAAAREVWADLASAETQTQAVCLVTGKTAPIARLHPAIKGVWGGQSSGVSIVSYNKDAFESYGHQQGDNAPVSEAAAFAYTAVLNRFLESDSPNRLQIGDASTVFWADASDAATAQLAEDAFLAMFDSIDEDKQAGEVRAILDKIRQGLPVHDFAPQLCEGVRFYVLGLAPNAARVSIRFWFEGDFGRLAENYRRYVEDIRIAPPPRDPHPPLWRYLQETAVLGKRENVPPNLAGDVLRAILTGSLYPLTLLSNILMRLRSDKTVSVLRVALLRAVLIRNYGYTDKEAPVAFDPDNTNKGYLLGRLFAVYEQVQSAALGRNVNATIKDKFYGAASAQPRKVFAILESGSANHLSKVGKARPGARVNLEKEIGAIMGLMSPGDDPFPASLSAEQQALFGLGYYHQRNQFFVAKDHDSSAQKETAV</sequence>
<dbReference type="RefSeq" id="WP_002725660.1">
    <property type="nucleotide sequence ID" value="NZ_CAHP01000001.1"/>
</dbReference>